<keyword evidence="6" id="KW-0946">Virion</keyword>
<keyword evidence="6" id="KW-0261">Viral envelope protein</keyword>
<feature type="compositionally biased region" description="Low complexity" evidence="4">
    <location>
        <begin position="383"/>
        <end position="398"/>
    </location>
</feature>
<name>A0A2R6P752_ACTCC</name>
<evidence type="ECO:0000256" key="4">
    <source>
        <dbReference type="SAM" id="MobiDB-lite"/>
    </source>
</evidence>
<evidence type="ECO:0000259" key="5">
    <source>
        <dbReference type="Pfam" id="PF01103"/>
    </source>
</evidence>
<dbReference type="PANTHER" id="PTHR12815:SF40">
    <property type="entry name" value="OUTER ENVELOPE PROTEIN 36, CHLOROPLASTIC-RELATED"/>
    <property type="match status" value="1"/>
</dbReference>
<keyword evidence="1" id="KW-0934">Plastid</keyword>
<dbReference type="InParanoid" id="A0A2R6P752"/>
<dbReference type="GO" id="GO:0030162">
    <property type="term" value="P:regulation of proteolysis"/>
    <property type="evidence" value="ECO:0007669"/>
    <property type="project" value="EnsemblPlants"/>
</dbReference>
<feature type="region of interest" description="Disordered" evidence="4">
    <location>
        <begin position="375"/>
        <end position="398"/>
    </location>
</feature>
<proteinExistence type="predicted"/>
<gene>
    <name evidence="6" type="ORF">CEY00_Acc32055</name>
</gene>
<evidence type="ECO:0000256" key="3">
    <source>
        <dbReference type="ARBA" id="ARBA00024013"/>
    </source>
</evidence>
<dbReference type="AlphaFoldDB" id="A0A2R6P752"/>
<protein>
    <submittedName>
        <fullName evidence="6">Outer envelope protein</fullName>
    </submittedName>
</protein>
<evidence type="ECO:0000313" key="6">
    <source>
        <dbReference type="EMBL" id="PSR86433.1"/>
    </source>
</evidence>
<dbReference type="Proteomes" id="UP000241394">
    <property type="component" value="Chromosome LG28"/>
</dbReference>
<dbReference type="GO" id="GO:1900057">
    <property type="term" value="P:positive regulation of leaf senescence"/>
    <property type="evidence" value="ECO:0007669"/>
    <property type="project" value="EnsemblPlants"/>
</dbReference>
<evidence type="ECO:0000313" key="7">
    <source>
        <dbReference type="Proteomes" id="UP000241394"/>
    </source>
</evidence>
<dbReference type="InterPro" id="IPR000184">
    <property type="entry name" value="Bac_surfAg_D15"/>
</dbReference>
<feature type="domain" description="Bacterial surface antigen (D15)" evidence="5">
    <location>
        <begin position="136"/>
        <end position="355"/>
    </location>
</feature>
<comment type="caution">
    <text evidence="6">The sequence shown here is derived from an EMBL/GenBank/DDBJ whole genome shotgun (WGS) entry which is preliminary data.</text>
</comment>
<dbReference type="Pfam" id="PF01103">
    <property type="entry name" value="Omp85"/>
    <property type="match status" value="1"/>
</dbReference>
<evidence type="ECO:0000256" key="1">
    <source>
        <dbReference type="ARBA" id="ARBA00022805"/>
    </source>
</evidence>
<dbReference type="Gene3D" id="2.40.160.50">
    <property type="entry name" value="membrane protein fhac: a member of the omp85/tpsb transporter family"/>
    <property type="match status" value="1"/>
</dbReference>
<dbReference type="GO" id="GO:0009707">
    <property type="term" value="C:chloroplast outer membrane"/>
    <property type="evidence" value="ECO:0007669"/>
    <property type="project" value="UniProtKB-SubCell"/>
</dbReference>
<sequence>MFPFEINDKGAQISICAGKAKVDLNVDFQSKLDAALMLLPFRSSGNPLAKIFGRISGNPLPQIIGSLCIKHPNLFGRSKRLDVPWVQPAEMPIVIQHSISPEIGIHGLPVDNFSYSESGGVNLSRFSIGIDLDQSASSNWTNKTSLILEHVRPINDDGRSISRDLDGFPVTASGSNHDSAVVLKQESQFVEGNEFNFKRFSLQIEQAFPVTPQWRVFNRFKFVASKGVKLGPAFLLTRLMGGSSVGDIAPYQGFPIGGVGSVRGYGEGAVGTGRSFLVANSELTISLNQMVEGAIFLDCGTDLYSGRHVPGNPALRQGKPGHGIGHGYGLRFKSPVGDLQVDYAINSFQQKTVYFSFSNLCLNLKSASKKKQKLSTLPSPAFDSSQLSEEPLLQLLDQ</sequence>
<dbReference type="GO" id="GO:0015267">
    <property type="term" value="F:channel activity"/>
    <property type="evidence" value="ECO:0007669"/>
    <property type="project" value="EnsemblPlants"/>
</dbReference>
<reference evidence="7" key="2">
    <citation type="journal article" date="2018" name="BMC Genomics">
        <title>A manually annotated Actinidia chinensis var. chinensis (kiwifruit) genome highlights the challenges associated with draft genomes and gene prediction in plants.</title>
        <authorList>
            <person name="Pilkington S.M."/>
            <person name="Crowhurst R."/>
            <person name="Hilario E."/>
            <person name="Nardozza S."/>
            <person name="Fraser L."/>
            <person name="Peng Y."/>
            <person name="Gunaseelan K."/>
            <person name="Simpson R."/>
            <person name="Tahir J."/>
            <person name="Deroles S.C."/>
            <person name="Templeton K."/>
            <person name="Luo Z."/>
            <person name="Davy M."/>
            <person name="Cheng C."/>
            <person name="McNeilage M."/>
            <person name="Scaglione D."/>
            <person name="Liu Y."/>
            <person name="Zhang Q."/>
            <person name="Datson P."/>
            <person name="De Silva N."/>
            <person name="Gardiner S.E."/>
            <person name="Bassett H."/>
            <person name="Chagne D."/>
            <person name="McCallum J."/>
            <person name="Dzierzon H."/>
            <person name="Deng C."/>
            <person name="Wang Y.Y."/>
            <person name="Barron L."/>
            <person name="Manako K."/>
            <person name="Bowen J."/>
            <person name="Foster T.M."/>
            <person name="Erridge Z.A."/>
            <person name="Tiffin H."/>
            <person name="Waite C.N."/>
            <person name="Davies K.M."/>
            <person name="Grierson E.P."/>
            <person name="Laing W.A."/>
            <person name="Kirk R."/>
            <person name="Chen X."/>
            <person name="Wood M."/>
            <person name="Montefiori M."/>
            <person name="Brummell D.A."/>
            <person name="Schwinn K.E."/>
            <person name="Catanach A."/>
            <person name="Fullerton C."/>
            <person name="Li D."/>
            <person name="Meiyalaghan S."/>
            <person name="Nieuwenhuizen N."/>
            <person name="Read N."/>
            <person name="Prakash R."/>
            <person name="Hunter D."/>
            <person name="Zhang H."/>
            <person name="McKenzie M."/>
            <person name="Knabel M."/>
            <person name="Harris A."/>
            <person name="Allan A.C."/>
            <person name="Gleave A."/>
            <person name="Chen A."/>
            <person name="Janssen B.J."/>
            <person name="Plunkett B."/>
            <person name="Ampomah-Dwamena C."/>
            <person name="Voogd C."/>
            <person name="Leif D."/>
            <person name="Lafferty D."/>
            <person name="Souleyre E.J.F."/>
            <person name="Varkonyi-Gasic E."/>
            <person name="Gambi F."/>
            <person name="Hanley J."/>
            <person name="Yao J.L."/>
            <person name="Cheung J."/>
            <person name="David K.M."/>
            <person name="Warren B."/>
            <person name="Marsh K."/>
            <person name="Snowden K.C."/>
            <person name="Lin-Wang K."/>
            <person name="Brian L."/>
            <person name="Martinez-Sanchez M."/>
            <person name="Wang M."/>
            <person name="Ileperuma N."/>
            <person name="Macnee N."/>
            <person name="Campin R."/>
            <person name="McAtee P."/>
            <person name="Drummond R.S.M."/>
            <person name="Espley R.V."/>
            <person name="Ireland H.S."/>
            <person name="Wu R."/>
            <person name="Atkinson R.G."/>
            <person name="Karunairetnam S."/>
            <person name="Bulley S."/>
            <person name="Chunkath S."/>
            <person name="Hanley Z."/>
            <person name="Storey R."/>
            <person name="Thrimawithana A.H."/>
            <person name="Thomson S."/>
            <person name="David C."/>
            <person name="Testolin R."/>
            <person name="Huang H."/>
            <person name="Hellens R.P."/>
            <person name="Schaffer R.J."/>
        </authorList>
    </citation>
    <scope>NUCLEOTIDE SEQUENCE [LARGE SCALE GENOMIC DNA]</scope>
    <source>
        <strain evidence="7">cv. Red5</strain>
    </source>
</reference>
<accession>A0A2R6P752</accession>
<dbReference type="GO" id="GO:1901002">
    <property type="term" value="P:positive regulation of response to salt stress"/>
    <property type="evidence" value="ECO:0007669"/>
    <property type="project" value="EnsemblPlants"/>
</dbReference>
<dbReference type="EMBL" id="NKQK01000028">
    <property type="protein sequence ID" value="PSR86433.1"/>
    <property type="molecule type" value="Genomic_DNA"/>
</dbReference>
<dbReference type="OrthoDB" id="2013615at2759"/>
<dbReference type="GO" id="GO:0031625">
    <property type="term" value="F:ubiquitin protein ligase binding"/>
    <property type="evidence" value="ECO:0007669"/>
    <property type="project" value="EnsemblPlants"/>
</dbReference>
<dbReference type="FunFam" id="2.40.160.50:FF:000007">
    <property type="entry name" value="Outer envelope protein 80, chloroplastic"/>
    <property type="match status" value="1"/>
</dbReference>
<dbReference type="InterPro" id="IPR039910">
    <property type="entry name" value="D15-like"/>
</dbReference>
<evidence type="ECO:0000256" key="2">
    <source>
        <dbReference type="ARBA" id="ARBA00023136"/>
    </source>
</evidence>
<organism evidence="6 7">
    <name type="scientific">Actinidia chinensis var. chinensis</name>
    <name type="common">Chinese soft-hair kiwi</name>
    <dbReference type="NCBI Taxonomy" id="1590841"/>
    <lineage>
        <taxon>Eukaryota</taxon>
        <taxon>Viridiplantae</taxon>
        <taxon>Streptophyta</taxon>
        <taxon>Embryophyta</taxon>
        <taxon>Tracheophyta</taxon>
        <taxon>Spermatophyta</taxon>
        <taxon>Magnoliopsida</taxon>
        <taxon>eudicotyledons</taxon>
        <taxon>Gunneridae</taxon>
        <taxon>Pentapetalae</taxon>
        <taxon>asterids</taxon>
        <taxon>Ericales</taxon>
        <taxon>Actinidiaceae</taxon>
        <taxon>Actinidia</taxon>
    </lineage>
</organism>
<reference evidence="6 7" key="1">
    <citation type="submission" date="2017-07" db="EMBL/GenBank/DDBJ databases">
        <title>An improved, manually edited Actinidia chinensis var. chinensis (kiwifruit) genome highlights the challenges associated with draft genomes and gene prediction in plants.</title>
        <authorList>
            <person name="Pilkington S."/>
            <person name="Crowhurst R."/>
            <person name="Hilario E."/>
            <person name="Nardozza S."/>
            <person name="Fraser L."/>
            <person name="Peng Y."/>
            <person name="Gunaseelan K."/>
            <person name="Simpson R."/>
            <person name="Tahir J."/>
            <person name="Deroles S."/>
            <person name="Templeton K."/>
            <person name="Luo Z."/>
            <person name="Davy M."/>
            <person name="Cheng C."/>
            <person name="Mcneilage M."/>
            <person name="Scaglione D."/>
            <person name="Liu Y."/>
            <person name="Zhang Q."/>
            <person name="Datson P."/>
            <person name="De Silva N."/>
            <person name="Gardiner S."/>
            <person name="Bassett H."/>
            <person name="Chagne D."/>
            <person name="Mccallum J."/>
            <person name="Dzierzon H."/>
            <person name="Deng C."/>
            <person name="Wang Y.-Y."/>
            <person name="Barron N."/>
            <person name="Manako K."/>
            <person name="Bowen J."/>
            <person name="Foster T."/>
            <person name="Erridge Z."/>
            <person name="Tiffin H."/>
            <person name="Waite C."/>
            <person name="Davies K."/>
            <person name="Grierson E."/>
            <person name="Laing W."/>
            <person name="Kirk R."/>
            <person name="Chen X."/>
            <person name="Wood M."/>
            <person name="Montefiori M."/>
            <person name="Brummell D."/>
            <person name="Schwinn K."/>
            <person name="Catanach A."/>
            <person name="Fullerton C."/>
            <person name="Li D."/>
            <person name="Meiyalaghan S."/>
            <person name="Nieuwenhuizen N."/>
            <person name="Read N."/>
            <person name="Prakash R."/>
            <person name="Hunter D."/>
            <person name="Zhang H."/>
            <person name="Mckenzie M."/>
            <person name="Knabel M."/>
            <person name="Harris A."/>
            <person name="Allan A."/>
            <person name="Chen A."/>
            <person name="Janssen B."/>
            <person name="Plunkett B."/>
            <person name="Dwamena C."/>
            <person name="Voogd C."/>
            <person name="Leif D."/>
            <person name="Lafferty D."/>
            <person name="Souleyre E."/>
            <person name="Varkonyi-Gasic E."/>
            <person name="Gambi F."/>
            <person name="Hanley J."/>
            <person name="Yao J.-L."/>
            <person name="Cheung J."/>
            <person name="David K."/>
            <person name="Warren B."/>
            <person name="Marsh K."/>
            <person name="Snowden K."/>
            <person name="Lin-Wang K."/>
            <person name="Brian L."/>
            <person name="Martinez-Sanchez M."/>
            <person name="Wang M."/>
            <person name="Ileperuma N."/>
            <person name="Macnee N."/>
            <person name="Campin R."/>
            <person name="Mcatee P."/>
            <person name="Drummond R."/>
            <person name="Espley R."/>
            <person name="Ireland H."/>
            <person name="Wu R."/>
            <person name="Atkinson R."/>
            <person name="Karunairetnam S."/>
            <person name="Bulley S."/>
            <person name="Chunkath S."/>
            <person name="Hanley Z."/>
            <person name="Storey R."/>
            <person name="Thrimawithana A."/>
            <person name="Thomson S."/>
            <person name="David C."/>
            <person name="Testolin R."/>
        </authorList>
    </citation>
    <scope>NUCLEOTIDE SEQUENCE [LARGE SCALE GENOMIC DNA]</scope>
    <source>
        <strain evidence="7">cv. Red5</strain>
        <tissue evidence="6">Young leaf</tissue>
    </source>
</reference>
<dbReference type="OMA" id="GSPHDSM"/>
<keyword evidence="2" id="KW-0472">Membrane</keyword>
<dbReference type="STRING" id="1590841.A0A2R6P752"/>
<dbReference type="Gramene" id="PSR86433">
    <property type="protein sequence ID" value="PSR86433"/>
    <property type="gene ID" value="CEY00_Acc32055"/>
</dbReference>
<keyword evidence="7" id="KW-1185">Reference proteome</keyword>
<dbReference type="PANTHER" id="PTHR12815">
    <property type="entry name" value="SORTING AND ASSEMBLY MACHINERY SAMM50 PROTEIN FAMILY MEMBER"/>
    <property type="match status" value="1"/>
</dbReference>
<dbReference type="GO" id="GO:0032991">
    <property type="term" value="C:protein-containing complex"/>
    <property type="evidence" value="ECO:0007669"/>
    <property type="project" value="EnsemblPlants"/>
</dbReference>
<comment type="subcellular location">
    <subcellularLocation>
        <location evidence="3">Plastid</location>
        <location evidence="3">Chloroplast outer membrane</location>
    </subcellularLocation>
</comment>
<dbReference type="GO" id="GO:0009658">
    <property type="term" value="P:chloroplast organization"/>
    <property type="evidence" value="ECO:0007669"/>
    <property type="project" value="TreeGrafter"/>
</dbReference>
<dbReference type="FunCoup" id="A0A2R6P752">
    <property type="interactions" value="1688"/>
</dbReference>
<keyword evidence="1" id="KW-1002">Plastid outer membrane</keyword>
<dbReference type="GO" id="GO:0009793">
    <property type="term" value="P:embryo development ending in seed dormancy"/>
    <property type="evidence" value="ECO:0007669"/>
    <property type="project" value="TreeGrafter"/>
</dbReference>